<evidence type="ECO:0000259" key="7">
    <source>
        <dbReference type="PROSITE" id="PS50111"/>
    </source>
</evidence>
<evidence type="ECO:0000256" key="2">
    <source>
        <dbReference type="ARBA" id="ARBA00022519"/>
    </source>
</evidence>
<dbReference type="RefSeq" id="WP_082125632.1">
    <property type="nucleotide sequence ID" value="NZ_JACHEK010000010.1"/>
</dbReference>
<keyword evidence="2" id="KW-1003">Cell membrane</keyword>
<feature type="domain" description="PAC" evidence="9">
    <location>
        <begin position="226"/>
        <end position="278"/>
    </location>
</feature>
<dbReference type="SMART" id="SM00283">
    <property type="entry name" value="MA"/>
    <property type="match status" value="1"/>
</dbReference>
<evidence type="ECO:0000313" key="12">
    <source>
        <dbReference type="Proteomes" id="UP000538666"/>
    </source>
</evidence>
<evidence type="ECO:0000256" key="6">
    <source>
        <dbReference type="SAM" id="Coils"/>
    </source>
</evidence>
<reference evidence="11 12" key="1">
    <citation type="submission" date="2020-08" db="EMBL/GenBank/DDBJ databases">
        <title>Genomic Encyclopedia of Type Strains, Phase IV (KMG-IV): sequencing the most valuable type-strain genomes for metagenomic binning, comparative biology and taxonomic classification.</title>
        <authorList>
            <person name="Goeker M."/>
        </authorList>
    </citation>
    <scope>NUCLEOTIDE SEQUENCE [LARGE SCALE GENOMIC DNA]</scope>
    <source>
        <strain evidence="11 12">DSM 103733</strain>
    </source>
</reference>
<evidence type="ECO:0000256" key="1">
    <source>
        <dbReference type="ARBA" id="ARBA00004429"/>
    </source>
</evidence>
<dbReference type="AlphaFoldDB" id="A0A841K8G0"/>
<dbReference type="GO" id="GO:0007165">
    <property type="term" value="P:signal transduction"/>
    <property type="evidence" value="ECO:0007669"/>
    <property type="project" value="UniProtKB-KW"/>
</dbReference>
<dbReference type="PROSITE" id="PS50113">
    <property type="entry name" value="PAC"/>
    <property type="match status" value="2"/>
</dbReference>
<evidence type="ECO:0000256" key="5">
    <source>
        <dbReference type="PROSITE-ProRule" id="PRU00284"/>
    </source>
</evidence>
<dbReference type="PRINTS" id="PR00260">
    <property type="entry name" value="CHEMTRNSDUCR"/>
</dbReference>
<dbReference type="NCBIfam" id="TIGR00229">
    <property type="entry name" value="sensory_box"/>
    <property type="match status" value="2"/>
</dbReference>
<dbReference type="SMART" id="SM00086">
    <property type="entry name" value="PAC"/>
    <property type="match status" value="2"/>
</dbReference>
<feature type="domain" description="PAC" evidence="9">
    <location>
        <begin position="104"/>
        <end position="156"/>
    </location>
</feature>
<feature type="domain" description="T-SNARE coiled-coil homology" evidence="10">
    <location>
        <begin position="459"/>
        <end position="521"/>
    </location>
</feature>
<comment type="caution">
    <text evidence="11">The sequence shown here is derived from an EMBL/GenBank/DDBJ whole genome shotgun (WGS) entry which is preliminary data.</text>
</comment>
<dbReference type="InterPro" id="IPR000727">
    <property type="entry name" value="T_SNARE_dom"/>
</dbReference>
<evidence type="ECO:0000313" key="11">
    <source>
        <dbReference type="EMBL" id="MBB6146574.1"/>
    </source>
</evidence>
<dbReference type="InterPro" id="IPR004089">
    <property type="entry name" value="MCPsignal_dom"/>
</dbReference>
<evidence type="ECO:0000256" key="3">
    <source>
        <dbReference type="ARBA" id="ARBA00023224"/>
    </source>
</evidence>
<dbReference type="GO" id="GO:0005886">
    <property type="term" value="C:plasma membrane"/>
    <property type="evidence" value="ECO:0007669"/>
    <property type="project" value="UniProtKB-SubCell"/>
</dbReference>
<dbReference type="OrthoDB" id="107771at2"/>
<keyword evidence="12" id="KW-1185">Reference proteome</keyword>
<dbReference type="Pfam" id="PF08447">
    <property type="entry name" value="PAS_3"/>
    <property type="match status" value="2"/>
</dbReference>
<sequence>MSKAIAPANLSVRVNALAPLPRNSRYSDSSGLAAMVAALNRVQAVIEFALDGTILTANENFLTVMGYTLDEIRGRHHSMFVDDATRSSSQYREFWLTLNRGEFNAGEYKRVGRDGREVWIQASYNPILDHSGKPVKVVKFATDITAAKLQNANHAGQIQAIHKSQAVIEFAMDGTILAANENFLGAMGYALAEIQGRHHSMFADPALAASAAYRDFWAALNRGEYQAGEYKRLGKGGREVWIQASYNPILDLNGKPMKVVKFATDITAQVRMRQEIADAMERDKRTAAELEKKVESLQETAVALAASSEELSAISQQLTSSAAETAEQASIASRGSEQVSANVGVVAAGSEEMLVSIREISKSATEASRVAKSAVALADSTNHTIGKLGASSVEIGKVIKVITSIAQQTNLLALNATIEAARAGEAGKGFAVVANEVKELAKETARATEEIGHKIDAIQSDTQAAVTAIGQVGEVINQVNDISNTIASAVEEQTATTNEIGRNVTEAARGTSEIAQSISRVAETAAHTTASSKETQVAARSLTEMAAQLRTLIATFAPQA</sequence>
<dbReference type="InterPro" id="IPR013655">
    <property type="entry name" value="PAS_fold_3"/>
</dbReference>
<dbReference type="InterPro" id="IPR004090">
    <property type="entry name" value="Chemotax_Me-accpt_rcpt"/>
</dbReference>
<dbReference type="SUPFAM" id="SSF55785">
    <property type="entry name" value="PYP-like sensor domain (PAS domain)"/>
    <property type="match status" value="2"/>
</dbReference>
<gene>
    <name evidence="11" type="ORF">HNQ77_004553</name>
</gene>
<dbReference type="GO" id="GO:0004888">
    <property type="term" value="F:transmembrane signaling receptor activity"/>
    <property type="evidence" value="ECO:0007669"/>
    <property type="project" value="InterPro"/>
</dbReference>
<dbReference type="Pfam" id="PF00015">
    <property type="entry name" value="MCPsignal"/>
    <property type="match status" value="1"/>
</dbReference>
<proteinExistence type="inferred from homology"/>
<evidence type="ECO:0000259" key="8">
    <source>
        <dbReference type="PROSITE" id="PS50112"/>
    </source>
</evidence>
<dbReference type="PROSITE" id="PS50192">
    <property type="entry name" value="T_SNARE"/>
    <property type="match status" value="1"/>
</dbReference>
<feature type="domain" description="PAS" evidence="8">
    <location>
        <begin position="51"/>
        <end position="75"/>
    </location>
</feature>
<organism evidence="11 12">
    <name type="scientific">Silvibacterium bohemicum</name>
    <dbReference type="NCBI Taxonomy" id="1577686"/>
    <lineage>
        <taxon>Bacteria</taxon>
        <taxon>Pseudomonadati</taxon>
        <taxon>Acidobacteriota</taxon>
        <taxon>Terriglobia</taxon>
        <taxon>Terriglobales</taxon>
        <taxon>Acidobacteriaceae</taxon>
        <taxon>Silvibacterium</taxon>
    </lineage>
</organism>
<evidence type="ECO:0000256" key="4">
    <source>
        <dbReference type="ARBA" id="ARBA00029447"/>
    </source>
</evidence>
<keyword evidence="2" id="KW-0997">Cell inner membrane</keyword>
<dbReference type="Gene3D" id="1.10.287.950">
    <property type="entry name" value="Methyl-accepting chemotaxis protein"/>
    <property type="match status" value="1"/>
</dbReference>
<name>A0A841K8G0_9BACT</name>
<dbReference type="PANTHER" id="PTHR32089">
    <property type="entry name" value="METHYL-ACCEPTING CHEMOTAXIS PROTEIN MCPB"/>
    <property type="match status" value="1"/>
</dbReference>
<dbReference type="PROSITE" id="PS50111">
    <property type="entry name" value="CHEMOTAXIS_TRANSDUC_2"/>
    <property type="match status" value="1"/>
</dbReference>
<dbReference type="InterPro" id="IPR000014">
    <property type="entry name" value="PAS"/>
</dbReference>
<protein>
    <submittedName>
        <fullName evidence="11">Methyl-accepting chemotaxis protein</fullName>
    </submittedName>
</protein>
<feature type="coiled-coil region" evidence="6">
    <location>
        <begin position="273"/>
        <end position="307"/>
    </location>
</feature>
<evidence type="ECO:0000259" key="9">
    <source>
        <dbReference type="PROSITE" id="PS50113"/>
    </source>
</evidence>
<dbReference type="EMBL" id="JACHEK010000010">
    <property type="protein sequence ID" value="MBB6146574.1"/>
    <property type="molecule type" value="Genomic_DNA"/>
</dbReference>
<dbReference type="InterPro" id="IPR035965">
    <property type="entry name" value="PAS-like_dom_sf"/>
</dbReference>
<dbReference type="Gene3D" id="3.30.450.20">
    <property type="entry name" value="PAS domain"/>
    <property type="match status" value="2"/>
</dbReference>
<comment type="subcellular location">
    <subcellularLocation>
        <location evidence="1">Cell inner membrane</location>
        <topology evidence="1">Multi-pass membrane protein</topology>
    </subcellularLocation>
</comment>
<dbReference type="Proteomes" id="UP000538666">
    <property type="component" value="Unassembled WGS sequence"/>
</dbReference>
<evidence type="ECO:0000259" key="10">
    <source>
        <dbReference type="PROSITE" id="PS50192"/>
    </source>
</evidence>
<dbReference type="InterPro" id="IPR000700">
    <property type="entry name" value="PAS-assoc_C"/>
</dbReference>
<dbReference type="InterPro" id="IPR001610">
    <property type="entry name" value="PAC"/>
</dbReference>
<keyword evidence="3 5" id="KW-0807">Transducer</keyword>
<feature type="domain" description="Methyl-accepting transducer" evidence="7">
    <location>
        <begin position="307"/>
        <end position="536"/>
    </location>
</feature>
<comment type="similarity">
    <text evidence="4">Belongs to the methyl-accepting chemotaxis (MCP) protein family.</text>
</comment>
<keyword evidence="6" id="KW-0175">Coiled coil</keyword>
<dbReference type="PROSITE" id="PS50112">
    <property type="entry name" value="PAS"/>
    <property type="match status" value="1"/>
</dbReference>
<dbReference type="GO" id="GO:0006935">
    <property type="term" value="P:chemotaxis"/>
    <property type="evidence" value="ECO:0007669"/>
    <property type="project" value="InterPro"/>
</dbReference>
<dbReference type="CDD" id="cd00130">
    <property type="entry name" value="PAS"/>
    <property type="match status" value="2"/>
</dbReference>
<dbReference type="PANTHER" id="PTHR32089:SF112">
    <property type="entry name" value="LYSOZYME-LIKE PROTEIN-RELATED"/>
    <property type="match status" value="1"/>
</dbReference>
<dbReference type="SUPFAM" id="SSF58104">
    <property type="entry name" value="Methyl-accepting chemotaxis protein (MCP) signaling domain"/>
    <property type="match status" value="1"/>
</dbReference>
<keyword evidence="2" id="KW-0472">Membrane</keyword>
<accession>A0A841K8G0</accession>